<reference evidence="2 3" key="1">
    <citation type="submission" date="2020-08" db="EMBL/GenBank/DDBJ databases">
        <title>Sequencing the genomes of 1000 actinobacteria strains.</title>
        <authorList>
            <person name="Klenk H.-P."/>
        </authorList>
    </citation>
    <scope>NUCLEOTIDE SEQUENCE [LARGE SCALE GENOMIC DNA]</scope>
    <source>
        <strain evidence="2 3">DSM 44230</strain>
    </source>
</reference>
<dbReference type="InterPro" id="IPR036527">
    <property type="entry name" value="SCP2_sterol-bd_dom_sf"/>
</dbReference>
<dbReference type="Proteomes" id="UP000533598">
    <property type="component" value="Unassembled WGS sequence"/>
</dbReference>
<comment type="caution">
    <text evidence="2">The sequence shown here is derived from an EMBL/GenBank/DDBJ whole genome shotgun (WGS) entry which is preliminary data.</text>
</comment>
<evidence type="ECO:0000259" key="1">
    <source>
        <dbReference type="PROSITE" id="PS51186"/>
    </source>
</evidence>
<dbReference type="PANTHER" id="PTHR37817:SF1">
    <property type="entry name" value="N-ACETYLTRANSFERASE EIS"/>
    <property type="match status" value="1"/>
</dbReference>
<sequence length="383" mass="41665">MGDVTVRDYRSSDADAAWRLREVPFGGPKETPELWRGQTTWRGFVAESGGERTGFAMVRPYRQFFGGQAVPMGGIASVAVAPQARGKGVGSALLDTMLAAMRADGQPISALYPTVPALYRGRGWERGGVLESIDLPVHAFQGRRSNIELRAATEADIPAMQDCYYRMAQSVDGMLDRRTRSFRTVELLEADASLVTDGGYLLAQPDRKQRVLEVRELVADTPEVALGLLDSIGSWTGLLDRVKLHIADETLLGVLEWSGLDGRKRTQPWLLRVVDLAAAVAARGWPTAPYLDDRTVDLEIEDRHAPWQAGRQRLIVKNGEVAVEPGGTGEVRITARGLGAWYSGSASTAGLRRAGLLRGDPEHTALLDLLVGAPGTARMADYF</sequence>
<dbReference type="Gene3D" id="3.40.630.30">
    <property type="match status" value="2"/>
</dbReference>
<dbReference type="InterPro" id="IPR016181">
    <property type="entry name" value="Acyl_CoA_acyltransferase"/>
</dbReference>
<dbReference type="Pfam" id="PF13527">
    <property type="entry name" value="Acetyltransf_9"/>
    <property type="match status" value="1"/>
</dbReference>
<dbReference type="RefSeq" id="WP_185001561.1">
    <property type="nucleotide sequence ID" value="NZ_BAAAUI010000031.1"/>
</dbReference>
<dbReference type="InterPro" id="IPR000182">
    <property type="entry name" value="GNAT_dom"/>
</dbReference>
<name>A0A7W7FUB2_9PSEU</name>
<keyword evidence="3" id="KW-1185">Reference proteome</keyword>
<feature type="domain" description="N-acetyltransferase" evidence="1">
    <location>
        <begin position="4"/>
        <end position="147"/>
    </location>
</feature>
<dbReference type="PROSITE" id="PS51186">
    <property type="entry name" value="GNAT"/>
    <property type="match status" value="1"/>
</dbReference>
<dbReference type="PANTHER" id="PTHR37817">
    <property type="entry name" value="N-ACETYLTRANSFERASE EIS"/>
    <property type="match status" value="1"/>
</dbReference>
<dbReference type="GO" id="GO:0030649">
    <property type="term" value="P:aminoglycoside antibiotic catabolic process"/>
    <property type="evidence" value="ECO:0007669"/>
    <property type="project" value="TreeGrafter"/>
</dbReference>
<dbReference type="SUPFAM" id="SSF55718">
    <property type="entry name" value="SCP-like"/>
    <property type="match status" value="1"/>
</dbReference>
<organism evidence="2 3">
    <name type="scientific">Crossiella cryophila</name>
    <dbReference type="NCBI Taxonomy" id="43355"/>
    <lineage>
        <taxon>Bacteria</taxon>
        <taxon>Bacillati</taxon>
        <taxon>Actinomycetota</taxon>
        <taxon>Actinomycetes</taxon>
        <taxon>Pseudonocardiales</taxon>
        <taxon>Pseudonocardiaceae</taxon>
        <taxon>Crossiella</taxon>
    </lineage>
</organism>
<dbReference type="InterPro" id="IPR025559">
    <property type="entry name" value="Eis_dom"/>
</dbReference>
<dbReference type="Gene3D" id="3.30.1050.10">
    <property type="entry name" value="SCP2 sterol-binding domain"/>
    <property type="match status" value="1"/>
</dbReference>
<evidence type="ECO:0000313" key="3">
    <source>
        <dbReference type="Proteomes" id="UP000533598"/>
    </source>
</evidence>
<dbReference type="Pfam" id="PF13530">
    <property type="entry name" value="SCP2_2"/>
    <property type="match status" value="1"/>
</dbReference>
<dbReference type="SUPFAM" id="SSF55729">
    <property type="entry name" value="Acyl-CoA N-acyltransferases (Nat)"/>
    <property type="match status" value="1"/>
</dbReference>
<dbReference type="AlphaFoldDB" id="A0A7W7FUB2"/>
<gene>
    <name evidence="2" type="ORF">HNR67_001727</name>
</gene>
<keyword evidence="2" id="KW-0808">Transferase</keyword>
<dbReference type="EMBL" id="JACHMH010000001">
    <property type="protein sequence ID" value="MBB4675609.1"/>
    <property type="molecule type" value="Genomic_DNA"/>
</dbReference>
<dbReference type="GO" id="GO:0034069">
    <property type="term" value="F:aminoglycoside N-acetyltransferase activity"/>
    <property type="evidence" value="ECO:0007669"/>
    <property type="project" value="TreeGrafter"/>
</dbReference>
<proteinExistence type="predicted"/>
<accession>A0A7W7FUB2</accession>
<evidence type="ECO:0000313" key="2">
    <source>
        <dbReference type="EMBL" id="MBB4675609.1"/>
    </source>
</evidence>
<dbReference type="InterPro" id="IPR051554">
    <property type="entry name" value="Acetyltransferase_Eis"/>
</dbReference>
<protein>
    <submittedName>
        <fullName evidence="2">Putative acetyltransferase</fullName>
    </submittedName>
</protein>
<dbReference type="CDD" id="cd04301">
    <property type="entry name" value="NAT_SF"/>
    <property type="match status" value="1"/>
</dbReference>